<organism evidence="1 2">
    <name type="scientific">Trifolium medium</name>
    <dbReference type="NCBI Taxonomy" id="97028"/>
    <lineage>
        <taxon>Eukaryota</taxon>
        <taxon>Viridiplantae</taxon>
        <taxon>Streptophyta</taxon>
        <taxon>Embryophyta</taxon>
        <taxon>Tracheophyta</taxon>
        <taxon>Spermatophyta</taxon>
        <taxon>Magnoliopsida</taxon>
        <taxon>eudicotyledons</taxon>
        <taxon>Gunneridae</taxon>
        <taxon>Pentapetalae</taxon>
        <taxon>rosids</taxon>
        <taxon>fabids</taxon>
        <taxon>Fabales</taxon>
        <taxon>Fabaceae</taxon>
        <taxon>Papilionoideae</taxon>
        <taxon>50 kb inversion clade</taxon>
        <taxon>NPAAA clade</taxon>
        <taxon>Hologalegina</taxon>
        <taxon>IRL clade</taxon>
        <taxon>Trifolieae</taxon>
        <taxon>Trifolium</taxon>
    </lineage>
</organism>
<dbReference type="EMBL" id="LXQA010686805">
    <property type="protein sequence ID" value="MCI66009.1"/>
    <property type="molecule type" value="Genomic_DNA"/>
</dbReference>
<protein>
    <submittedName>
        <fullName evidence="1">Uncharacterized protein</fullName>
    </submittedName>
</protein>
<keyword evidence="2" id="KW-1185">Reference proteome</keyword>
<sequence>PVVICVALDRDDHSSIPATAIRRDWNHLMSELTRKPDYTVQLTGYR</sequence>
<reference evidence="1 2" key="1">
    <citation type="journal article" date="2018" name="Front. Plant Sci.">
        <title>Red Clover (Trifolium pratense) and Zigzag Clover (T. medium) - A Picture of Genomic Similarities and Differences.</title>
        <authorList>
            <person name="Dluhosova J."/>
            <person name="Istvanek J."/>
            <person name="Nedelnik J."/>
            <person name="Repkova J."/>
        </authorList>
    </citation>
    <scope>NUCLEOTIDE SEQUENCE [LARGE SCALE GENOMIC DNA]</scope>
    <source>
        <strain evidence="2">cv. 10/8</strain>
        <tissue evidence="1">Leaf</tissue>
    </source>
</reference>
<dbReference type="Proteomes" id="UP000265520">
    <property type="component" value="Unassembled WGS sequence"/>
</dbReference>
<dbReference type="AlphaFoldDB" id="A0A392TYC4"/>
<evidence type="ECO:0000313" key="1">
    <source>
        <dbReference type="EMBL" id="MCI66009.1"/>
    </source>
</evidence>
<feature type="non-terminal residue" evidence="1">
    <location>
        <position position="1"/>
    </location>
</feature>
<accession>A0A392TYC4</accession>
<evidence type="ECO:0000313" key="2">
    <source>
        <dbReference type="Proteomes" id="UP000265520"/>
    </source>
</evidence>
<name>A0A392TYC4_9FABA</name>
<proteinExistence type="predicted"/>
<comment type="caution">
    <text evidence="1">The sequence shown here is derived from an EMBL/GenBank/DDBJ whole genome shotgun (WGS) entry which is preliminary data.</text>
</comment>